<reference evidence="10 11" key="1">
    <citation type="submission" date="2024-07" db="EMBL/GenBank/DDBJ databases">
        <title>Molecular mechanisms and environmental adaptations of flagellar loss and biofilm growth of Rhodanobacter under environmental stress.</title>
        <authorList>
            <person name="Chen M."/>
        </authorList>
    </citation>
    <scope>NUCLEOTIDE SEQUENCE [LARGE SCALE GENOMIC DNA]</scope>
    <source>
        <strain evidence="10 11">RS22</strain>
    </source>
</reference>
<evidence type="ECO:0000256" key="5">
    <source>
        <dbReference type="ARBA" id="ARBA00023136"/>
    </source>
</evidence>
<keyword evidence="6 7" id="KW-0998">Cell outer membrane</keyword>
<protein>
    <submittedName>
        <fullName evidence="10">TonB-dependent receptor plug domain-containing protein</fullName>
    </submittedName>
</protein>
<feature type="compositionally biased region" description="Polar residues" evidence="8">
    <location>
        <begin position="61"/>
        <end position="80"/>
    </location>
</feature>
<dbReference type="SUPFAM" id="SSF56935">
    <property type="entry name" value="Porins"/>
    <property type="match status" value="1"/>
</dbReference>
<gene>
    <name evidence="10" type="ORF">AB7878_04165</name>
</gene>
<dbReference type="PROSITE" id="PS52016">
    <property type="entry name" value="TONB_DEPENDENT_REC_3"/>
    <property type="match status" value="1"/>
</dbReference>
<dbReference type="Proteomes" id="UP001562159">
    <property type="component" value="Unassembled WGS sequence"/>
</dbReference>
<keyword evidence="5 7" id="KW-0472">Membrane</keyword>
<dbReference type="PANTHER" id="PTHR47234:SF2">
    <property type="entry name" value="TONB-DEPENDENT RECEPTOR"/>
    <property type="match status" value="1"/>
</dbReference>
<proteinExistence type="inferred from homology"/>
<feature type="domain" description="TonB-dependent receptor plug" evidence="9">
    <location>
        <begin position="104"/>
        <end position="225"/>
    </location>
</feature>
<keyword evidence="11" id="KW-1185">Reference proteome</keyword>
<comment type="subcellular location">
    <subcellularLocation>
        <location evidence="1 7">Cell outer membrane</location>
        <topology evidence="1 7">Multi-pass membrane protein</topology>
    </subcellularLocation>
</comment>
<keyword evidence="4 7" id="KW-0812">Transmembrane</keyword>
<dbReference type="InterPro" id="IPR036942">
    <property type="entry name" value="Beta-barrel_TonB_sf"/>
</dbReference>
<keyword evidence="10" id="KW-0675">Receptor</keyword>
<dbReference type="PANTHER" id="PTHR47234">
    <property type="match status" value="1"/>
</dbReference>
<evidence type="ECO:0000313" key="10">
    <source>
        <dbReference type="EMBL" id="MEY2181602.1"/>
    </source>
</evidence>
<evidence type="ECO:0000256" key="7">
    <source>
        <dbReference type="PROSITE-ProRule" id="PRU01360"/>
    </source>
</evidence>
<evidence type="ECO:0000256" key="8">
    <source>
        <dbReference type="SAM" id="MobiDB-lite"/>
    </source>
</evidence>
<feature type="region of interest" description="Disordered" evidence="8">
    <location>
        <begin position="48"/>
        <end position="85"/>
    </location>
</feature>
<evidence type="ECO:0000259" key="9">
    <source>
        <dbReference type="Pfam" id="PF07715"/>
    </source>
</evidence>
<dbReference type="InterPro" id="IPR037066">
    <property type="entry name" value="Plug_dom_sf"/>
</dbReference>
<dbReference type="Gene3D" id="2.170.130.10">
    <property type="entry name" value="TonB-dependent receptor, plug domain"/>
    <property type="match status" value="1"/>
</dbReference>
<comment type="caution">
    <text evidence="10">The sequence shown here is derived from an EMBL/GenBank/DDBJ whole genome shotgun (WGS) entry which is preliminary data.</text>
</comment>
<name>A0ABV4AMS4_9GAMM</name>
<keyword evidence="3 7" id="KW-1134">Transmembrane beta strand</keyword>
<keyword evidence="2 7" id="KW-0813">Transport</keyword>
<dbReference type="EMBL" id="JBGBPY010000001">
    <property type="protein sequence ID" value="MEY2181602.1"/>
    <property type="molecule type" value="Genomic_DNA"/>
</dbReference>
<sequence>MNPRCQPKGICAQLPGEGIMSQQKLPKLSCITIALAACLAAPSAFSQPADDGGHAPFAQNAPGQDQQAPNSKTGTSTANPPSADKAAQLQRVVVTGTLLPVNPNDVAVPVTTLDADSLRQTGVSSNMLDALSKAIPAFAGRSNAGPSNAQNHNQFTAGGSQIELRNLPTLVLVDGQRMALDGVAGLSGSKNFVDVSQIPAAALERVDVLTDGASSLYGADAVGGVVNFILKHDYHGVTAGAHYGVADGGYRDRSAFVTVGGDVGPVNITATASYSKTSPLFQSDRSFTSPKYGVVPGTGLPGVVSGGNYVLAPGLLSPNVPTGSSATASSYASLSPGTYNATSAAKLSNGFDYSKYAMLLQQEEHKNFVATINSQPFLGGRVTAFGDVMLSQNKVHSTAWQAAGQPFAFSSLTVPAGAPYNPLTTNATGVTFADMSRPKGVFDTTDAYRFSAGLKGKLSATWTWQTSVDYSDSKVEEHDTNLLFKPNLKAAVAGGYDANGNPVAGGAYSKVYGGYSINNGLMLQPALNPFAVTGNPAAALANIFGTEVLNGDSKLYSWDAHVAGDLFQLPAGPVSVAVGVGWRHEGVSGHADPNGRVTDPVTGSTAGNAQNWIGGLYTDPFSHGRDVSAAYTEVLIPITSDKMHIPGLHRLDLTAAGRFEHYSDAGNGTSPKFGFRWEPFDNQFVVHATYTKSFAAPPLYQAYGPFDTRPVTDNLIGIVFGKPYAVGNTFNGEDGVNPSLKPSTAQSRSIGFEFHPNFIDGLTVTADYSSITVRGFPGGADFTRILQSVNDSGSASSYFDSVSTGNFTNLGGSSPFGTPGSLKAFLTNPVTGQPDPSKYSQLYVIDKFRNQSVLVEHSWLLGLDYILPWNKYGSWELSSKGTVFNSFKFQRRPGDAFQQYAGAASNIGVFAGTLPKYRFYSTLDWSFQNLDVTLANTYISSVQDEGAAGTLPGIRVPSYSVWDLHGSYTWTLGPGGGDDGNKLTLSLGVNNIGNKMPPNFPRAFTNQFINSDISTYSPIGRLIYGDVKVSF</sequence>
<dbReference type="InterPro" id="IPR039426">
    <property type="entry name" value="TonB-dep_rcpt-like"/>
</dbReference>
<dbReference type="InterPro" id="IPR012910">
    <property type="entry name" value="Plug_dom"/>
</dbReference>
<evidence type="ECO:0000256" key="1">
    <source>
        <dbReference type="ARBA" id="ARBA00004571"/>
    </source>
</evidence>
<evidence type="ECO:0000256" key="4">
    <source>
        <dbReference type="ARBA" id="ARBA00022692"/>
    </source>
</evidence>
<dbReference type="Gene3D" id="2.40.170.20">
    <property type="entry name" value="TonB-dependent receptor, beta-barrel domain"/>
    <property type="match status" value="1"/>
</dbReference>
<evidence type="ECO:0000256" key="6">
    <source>
        <dbReference type="ARBA" id="ARBA00023237"/>
    </source>
</evidence>
<evidence type="ECO:0000256" key="3">
    <source>
        <dbReference type="ARBA" id="ARBA00022452"/>
    </source>
</evidence>
<evidence type="ECO:0000256" key="2">
    <source>
        <dbReference type="ARBA" id="ARBA00022448"/>
    </source>
</evidence>
<evidence type="ECO:0000313" key="11">
    <source>
        <dbReference type="Proteomes" id="UP001562159"/>
    </source>
</evidence>
<accession>A0ABV4AMS4</accession>
<comment type="similarity">
    <text evidence="7">Belongs to the TonB-dependent receptor family.</text>
</comment>
<dbReference type="Pfam" id="PF07715">
    <property type="entry name" value="Plug"/>
    <property type="match status" value="1"/>
</dbReference>
<organism evidence="10 11">
    <name type="scientific">Rhodanobacter humi</name>
    <dbReference type="NCBI Taxonomy" id="1888173"/>
    <lineage>
        <taxon>Bacteria</taxon>
        <taxon>Pseudomonadati</taxon>
        <taxon>Pseudomonadota</taxon>
        <taxon>Gammaproteobacteria</taxon>
        <taxon>Lysobacterales</taxon>
        <taxon>Rhodanobacteraceae</taxon>
        <taxon>Rhodanobacter</taxon>
    </lineage>
</organism>